<dbReference type="EMBL" id="MU004432">
    <property type="protein sequence ID" value="KAF2651185.1"/>
    <property type="molecule type" value="Genomic_DNA"/>
</dbReference>
<sequence length="224" mass="25089">MSDSDLAEFMPDVPEKALHLKIEEERVFLDLALDKDELREFAIIADNEKLQDDLNRCNRVLDSGDVTVDKIKVGGKAVRTAAKLVAGQEKLKNVRAEKKKHEKAWDVLLNKDKLVGMYESALKEPYCIGIGHWDQVASGVDFIALFGPHYPEKDWPEEVPYCHMVYLARYLDQCKKNQGDTDGSRVRGAACQVCGGPFVGLYHTHGNRVIDSEGDGVLKVEEST</sequence>
<proteinExistence type="predicted"/>
<accession>A0A6A6STV5</accession>
<reference evidence="1" key="1">
    <citation type="journal article" date="2020" name="Stud. Mycol.">
        <title>101 Dothideomycetes genomes: a test case for predicting lifestyles and emergence of pathogens.</title>
        <authorList>
            <person name="Haridas S."/>
            <person name="Albert R."/>
            <person name="Binder M."/>
            <person name="Bloem J."/>
            <person name="Labutti K."/>
            <person name="Salamov A."/>
            <person name="Andreopoulos B."/>
            <person name="Baker S."/>
            <person name="Barry K."/>
            <person name="Bills G."/>
            <person name="Bluhm B."/>
            <person name="Cannon C."/>
            <person name="Castanera R."/>
            <person name="Culley D."/>
            <person name="Daum C."/>
            <person name="Ezra D."/>
            <person name="Gonzalez J."/>
            <person name="Henrissat B."/>
            <person name="Kuo A."/>
            <person name="Liang C."/>
            <person name="Lipzen A."/>
            <person name="Lutzoni F."/>
            <person name="Magnuson J."/>
            <person name="Mondo S."/>
            <person name="Nolan M."/>
            <person name="Ohm R."/>
            <person name="Pangilinan J."/>
            <person name="Park H.-J."/>
            <person name="Ramirez L."/>
            <person name="Alfaro M."/>
            <person name="Sun H."/>
            <person name="Tritt A."/>
            <person name="Yoshinaga Y."/>
            <person name="Zwiers L.-H."/>
            <person name="Turgeon B."/>
            <person name="Goodwin S."/>
            <person name="Spatafora J."/>
            <person name="Crous P."/>
            <person name="Grigoriev I."/>
        </authorList>
    </citation>
    <scope>NUCLEOTIDE SEQUENCE</scope>
    <source>
        <strain evidence="1">CBS 122681</strain>
    </source>
</reference>
<gene>
    <name evidence="1" type="ORF">K491DRAFT_761230</name>
</gene>
<protein>
    <submittedName>
        <fullName evidence="1">Uncharacterized protein</fullName>
    </submittedName>
</protein>
<evidence type="ECO:0000313" key="2">
    <source>
        <dbReference type="Proteomes" id="UP000799324"/>
    </source>
</evidence>
<name>A0A6A6STV5_9PLEO</name>
<dbReference type="Proteomes" id="UP000799324">
    <property type="component" value="Unassembled WGS sequence"/>
</dbReference>
<evidence type="ECO:0000313" key="1">
    <source>
        <dbReference type="EMBL" id="KAF2651185.1"/>
    </source>
</evidence>
<keyword evidence="2" id="KW-1185">Reference proteome</keyword>
<organism evidence="1 2">
    <name type="scientific">Lophiostoma macrostomum CBS 122681</name>
    <dbReference type="NCBI Taxonomy" id="1314788"/>
    <lineage>
        <taxon>Eukaryota</taxon>
        <taxon>Fungi</taxon>
        <taxon>Dikarya</taxon>
        <taxon>Ascomycota</taxon>
        <taxon>Pezizomycotina</taxon>
        <taxon>Dothideomycetes</taxon>
        <taxon>Pleosporomycetidae</taxon>
        <taxon>Pleosporales</taxon>
        <taxon>Lophiostomataceae</taxon>
        <taxon>Lophiostoma</taxon>
    </lineage>
</organism>
<dbReference type="AlphaFoldDB" id="A0A6A6STV5"/>